<dbReference type="HOGENOM" id="CLU_3224923_0_0_1"/>
<dbReference type="Proteomes" id="UP000001300">
    <property type="component" value="Chromosome F"/>
</dbReference>
<dbReference type="AlphaFoldDB" id="W0TYL9"/>
<protein>
    <submittedName>
        <fullName evidence="1">YALI0F13849p</fullName>
    </submittedName>
</protein>
<evidence type="ECO:0000313" key="2">
    <source>
        <dbReference type="Proteomes" id="UP000001300"/>
    </source>
</evidence>
<gene>
    <name evidence="1" type="ORF">YALI0_F13849g</name>
</gene>
<keyword evidence="2" id="KW-1185">Reference proteome</keyword>
<dbReference type="EMBL" id="CR382132">
    <property type="protein sequence ID" value="CAG78197.4"/>
    <property type="molecule type" value="Genomic_DNA"/>
</dbReference>
<dbReference type="InParanoid" id="W0TYL9"/>
<dbReference type="VEuPathDB" id="FungiDB:YALI0_F13849g"/>
<name>W0TYL9_YARLI</name>
<reference evidence="1 2" key="1">
    <citation type="journal article" date="2004" name="Nature">
        <title>Genome evolution in yeasts.</title>
        <authorList>
            <consortium name="Genolevures"/>
            <person name="Dujon B."/>
            <person name="Sherman D."/>
            <person name="Fischer G."/>
            <person name="Durrens P."/>
            <person name="Casaregola S."/>
            <person name="Lafontaine I."/>
            <person name="de Montigny J."/>
            <person name="Marck C."/>
            <person name="Neuveglise C."/>
            <person name="Talla E."/>
            <person name="Goffard N."/>
            <person name="Frangeul L."/>
            <person name="Aigle M."/>
            <person name="Anthouard V."/>
            <person name="Babour A."/>
            <person name="Barbe V."/>
            <person name="Barnay S."/>
            <person name="Blanchin S."/>
            <person name="Beckerich J.M."/>
            <person name="Beyne E."/>
            <person name="Bleykasten C."/>
            <person name="Boisrame A."/>
            <person name="Boyer J."/>
            <person name="Cattolico L."/>
            <person name="Confanioleri F."/>
            <person name="de Daruvar A."/>
            <person name="Despons L."/>
            <person name="Fabre E."/>
            <person name="Fairhead C."/>
            <person name="Ferry-Dumazet H."/>
            <person name="Groppi A."/>
            <person name="Hantraye F."/>
            <person name="Hennequin C."/>
            <person name="Jauniaux N."/>
            <person name="Joyet P."/>
            <person name="Kachouri R."/>
            <person name="Kerrest A."/>
            <person name="Koszul R."/>
            <person name="Lemaire M."/>
            <person name="Lesur I."/>
            <person name="Ma L."/>
            <person name="Muller H."/>
            <person name="Nicaud J.M."/>
            <person name="Nikolski M."/>
            <person name="Oztas S."/>
            <person name="Ozier-Kalogeropoulos O."/>
            <person name="Pellenz S."/>
            <person name="Potier S."/>
            <person name="Richard G.F."/>
            <person name="Straub M.L."/>
            <person name="Suleau A."/>
            <person name="Swennene D."/>
            <person name="Tekaia F."/>
            <person name="Wesolowski-Louvel M."/>
            <person name="Westhof E."/>
            <person name="Wirth B."/>
            <person name="Zeniou-Meyer M."/>
            <person name="Zivanovic I."/>
            <person name="Bolotin-Fukuhara M."/>
            <person name="Thierry A."/>
            <person name="Bouchier C."/>
            <person name="Caudron B."/>
            <person name="Scarpelli C."/>
            <person name="Gaillardin C."/>
            <person name="Weissenbach J."/>
            <person name="Wincker P."/>
            <person name="Souciet J.L."/>
        </authorList>
    </citation>
    <scope>NUCLEOTIDE SEQUENCE [LARGE SCALE GENOMIC DNA]</scope>
    <source>
        <strain evidence="2">CLIB 122 / E 150</strain>
    </source>
</reference>
<accession>W0TYL9</accession>
<evidence type="ECO:0000313" key="1">
    <source>
        <dbReference type="EMBL" id="CAG78197.4"/>
    </source>
</evidence>
<sequence length="44" mass="5021">MALTGFAALTGSWMIIWRSGSNHIFLLLLLALARWLWLSFARNT</sequence>
<organism evidence="1 2">
    <name type="scientific">Yarrowia lipolytica (strain CLIB 122 / E 150)</name>
    <name type="common">Yeast</name>
    <name type="synonym">Candida lipolytica</name>
    <dbReference type="NCBI Taxonomy" id="284591"/>
    <lineage>
        <taxon>Eukaryota</taxon>
        <taxon>Fungi</taxon>
        <taxon>Dikarya</taxon>
        <taxon>Ascomycota</taxon>
        <taxon>Saccharomycotina</taxon>
        <taxon>Dipodascomycetes</taxon>
        <taxon>Dipodascales</taxon>
        <taxon>Dipodascales incertae sedis</taxon>
        <taxon>Yarrowia</taxon>
    </lineage>
</organism>
<proteinExistence type="predicted"/>